<organism evidence="6 7">
    <name type="scientific">Coccomyxa viridis</name>
    <dbReference type="NCBI Taxonomy" id="1274662"/>
    <lineage>
        <taxon>Eukaryota</taxon>
        <taxon>Viridiplantae</taxon>
        <taxon>Chlorophyta</taxon>
        <taxon>core chlorophytes</taxon>
        <taxon>Trebouxiophyceae</taxon>
        <taxon>Trebouxiophyceae incertae sedis</taxon>
        <taxon>Coccomyxaceae</taxon>
        <taxon>Coccomyxa</taxon>
    </lineage>
</organism>
<keyword evidence="7" id="KW-1185">Reference proteome</keyword>
<feature type="region of interest" description="Disordered" evidence="3">
    <location>
        <begin position="101"/>
        <end position="148"/>
    </location>
</feature>
<dbReference type="EMBL" id="CAXHTA020000017">
    <property type="protein sequence ID" value="CAL5227719.1"/>
    <property type="molecule type" value="Genomic_DNA"/>
</dbReference>
<dbReference type="InterPro" id="IPR019489">
    <property type="entry name" value="Clp_ATPase_C"/>
</dbReference>
<evidence type="ECO:0000259" key="5">
    <source>
        <dbReference type="SMART" id="SM01086"/>
    </source>
</evidence>
<protein>
    <submittedName>
        <fullName evidence="6">G10731 protein</fullName>
    </submittedName>
</protein>
<accession>A0ABP1G6F3</accession>
<evidence type="ECO:0000256" key="2">
    <source>
        <dbReference type="ARBA" id="ARBA00022840"/>
    </source>
</evidence>
<reference evidence="6 7" key="1">
    <citation type="submission" date="2024-06" db="EMBL/GenBank/DDBJ databases">
        <authorList>
            <person name="Kraege A."/>
            <person name="Thomma B."/>
        </authorList>
    </citation>
    <scope>NUCLEOTIDE SEQUENCE [LARGE SCALE GENOMIC DNA]</scope>
</reference>
<keyword evidence="1" id="KW-0547">Nucleotide-binding</keyword>
<dbReference type="InterPro" id="IPR050052">
    <property type="entry name" value="ATP-dep_Clp_protease_ClpX"/>
</dbReference>
<dbReference type="PANTHER" id="PTHR48102:SF7">
    <property type="entry name" value="ATP-DEPENDENT CLP PROTEASE ATP-BINDING SUBUNIT CLPX-LIKE, MITOCHONDRIAL"/>
    <property type="match status" value="1"/>
</dbReference>
<proteinExistence type="predicted"/>
<comment type="caution">
    <text evidence="6">The sequence shown here is derived from an EMBL/GenBank/DDBJ whole genome shotgun (WGS) entry which is preliminary data.</text>
</comment>
<keyword evidence="2" id="KW-0067">ATP-binding</keyword>
<dbReference type="Pfam" id="PF10431">
    <property type="entry name" value="ClpB_D2-small"/>
    <property type="match status" value="1"/>
</dbReference>
<dbReference type="SUPFAM" id="SSF52540">
    <property type="entry name" value="P-loop containing nucleoside triphosphate hydrolases"/>
    <property type="match status" value="1"/>
</dbReference>
<name>A0ABP1G6F3_9CHLO</name>
<gene>
    <name evidence="6" type="primary">g10731</name>
    <name evidence="6" type="ORF">VP750_LOCUS9625</name>
</gene>
<feature type="region of interest" description="Disordered" evidence="3">
    <location>
        <begin position="174"/>
        <end position="195"/>
    </location>
</feature>
<dbReference type="InterPro" id="IPR027417">
    <property type="entry name" value="P-loop_NTPase"/>
</dbReference>
<dbReference type="SMART" id="SM00382">
    <property type="entry name" value="AAA"/>
    <property type="match status" value="1"/>
</dbReference>
<dbReference type="NCBIfam" id="NF003745">
    <property type="entry name" value="PRK05342.1"/>
    <property type="match status" value="1"/>
</dbReference>
<evidence type="ECO:0000313" key="6">
    <source>
        <dbReference type="EMBL" id="CAL5227719.1"/>
    </source>
</evidence>
<dbReference type="InterPro" id="IPR003593">
    <property type="entry name" value="AAA+_ATPase"/>
</dbReference>
<evidence type="ECO:0000313" key="7">
    <source>
        <dbReference type="Proteomes" id="UP001497392"/>
    </source>
</evidence>
<dbReference type="Proteomes" id="UP001497392">
    <property type="component" value="Unassembled WGS sequence"/>
</dbReference>
<dbReference type="SMART" id="SM01086">
    <property type="entry name" value="ClpB_D2-small"/>
    <property type="match status" value="1"/>
</dbReference>
<feature type="compositionally biased region" description="Basic and acidic residues" evidence="3">
    <location>
        <begin position="535"/>
        <end position="546"/>
    </location>
</feature>
<dbReference type="NCBIfam" id="TIGR00382">
    <property type="entry name" value="clpX"/>
    <property type="match status" value="1"/>
</dbReference>
<evidence type="ECO:0000256" key="1">
    <source>
        <dbReference type="ARBA" id="ARBA00022741"/>
    </source>
</evidence>
<dbReference type="Gene3D" id="1.10.8.60">
    <property type="match status" value="1"/>
</dbReference>
<dbReference type="PANTHER" id="PTHR48102">
    <property type="entry name" value="ATP-DEPENDENT CLP PROTEASE ATP-BINDING SUBUNIT CLPX-LIKE, MITOCHONDRIAL-RELATED"/>
    <property type="match status" value="1"/>
</dbReference>
<evidence type="ECO:0000259" key="4">
    <source>
        <dbReference type="SMART" id="SM00382"/>
    </source>
</evidence>
<feature type="domain" description="Clp ATPase C-terminal" evidence="5">
    <location>
        <begin position="409"/>
        <end position="497"/>
    </location>
</feature>
<dbReference type="InterPro" id="IPR004487">
    <property type="entry name" value="Clp_protease_ATP-bd_su_ClpX"/>
</dbReference>
<dbReference type="CDD" id="cd19497">
    <property type="entry name" value="RecA-like_ClpX"/>
    <property type="match status" value="1"/>
</dbReference>
<dbReference type="InterPro" id="IPR003959">
    <property type="entry name" value="ATPase_AAA_core"/>
</dbReference>
<feature type="domain" description="AAA+ ATPase" evidence="4">
    <location>
        <begin position="200"/>
        <end position="362"/>
    </location>
</feature>
<feature type="region of interest" description="Disordered" evidence="3">
    <location>
        <begin position="514"/>
        <end position="553"/>
    </location>
</feature>
<evidence type="ECO:0000256" key="3">
    <source>
        <dbReference type="SAM" id="MobiDB-lite"/>
    </source>
</evidence>
<sequence length="553" mass="59872">MYMWQGHIGQQPLDAVPSFGGSTAAGTEGSYRLWDPSKVPSPRKIVAALDKFVVGQEATKKTLAVAVYNHYMRIAHEEQRRKTAHEKQVAADAAARIRDAAATDDATAAATMTSEQRPGPCPAAHGDMPPGRGKHPPSPPPEYPTAIGVPTNGPLEAWGDGHGYPCIDQGPSLGGFNKSEDGRNEADLFGSEGDDEVELEKSNVLLLGPTGTGKTLLAKTLARLVEVPFAMADATTLTQAGYVGDDVESILYKLLQSCSYNLQVAQRGIVYIDEVDKIVKKSENISITRDVSGEGVQQALLKMLEGTVMNVPEKGGRKNPRGDFLQVDTKDILFICGGAFIDLDRQVAERTAQSSMGFGNPVRAKVLGSSQAKVSSNVLRQVEQTDLIQYGLIPEFVGRFPVISSLQTLTEAELMEVLTKPKNALAKQYERMFGMSRARMYITQSARQAIAQAARERGTGARGLRSLMENLLQPVMYDAPDAPSNFRFVLLDKEGVTEKTGARLFTSRSELVSELRRQGEDIEGLDMGTEGQMSGKDDSHDSDDQPLRAAVVS</sequence>
<dbReference type="Gene3D" id="3.40.50.300">
    <property type="entry name" value="P-loop containing nucleotide triphosphate hydrolases"/>
    <property type="match status" value="1"/>
</dbReference>
<dbReference type="Pfam" id="PF07724">
    <property type="entry name" value="AAA_2"/>
    <property type="match status" value="1"/>
</dbReference>